<comment type="function">
    <text evidence="10">IGPS catalyzes the conversion of PRFAR and glutamine to IGP, AICAR and glutamate. The HisH subunit catalyzes the hydrolysis of glutamine to glutamate and ammonia as part of the synthesis of IGP and AICAR. The resulting ammonia molecule is channeled to the active site of HisF.</text>
</comment>
<feature type="active site" evidence="10 11">
    <location>
        <position position="187"/>
    </location>
</feature>
<comment type="catalytic activity">
    <reaction evidence="8 10">
        <text>5-[(5-phospho-1-deoxy-D-ribulos-1-ylimino)methylamino]-1-(5-phospho-beta-D-ribosyl)imidazole-4-carboxamide + L-glutamine = D-erythro-1-(imidazol-4-yl)glycerol 3-phosphate + 5-amino-1-(5-phospho-beta-D-ribosyl)imidazole-4-carboxamide + L-glutamate + H(+)</text>
        <dbReference type="Rhea" id="RHEA:24793"/>
        <dbReference type="ChEBI" id="CHEBI:15378"/>
        <dbReference type="ChEBI" id="CHEBI:29985"/>
        <dbReference type="ChEBI" id="CHEBI:58278"/>
        <dbReference type="ChEBI" id="CHEBI:58359"/>
        <dbReference type="ChEBI" id="CHEBI:58475"/>
        <dbReference type="ChEBI" id="CHEBI:58525"/>
        <dbReference type="EC" id="4.3.2.10"/>
    </reaction>
</comment>
<keyword evidence="13" id="KW-0808">Transferase</keyword>
<evidence type="ECO:0000259" key="12">
    <source>
        <dbReference type="Pfam" id="PF00117"/>
    </source>
</evidence>
<keyword evidence="3 10" id="KW-0028">Amino-acid biosynthesis</keyword>
<feature type="active site" description="Nucleophile" evidence="10 11">
    <location>
        <position position="80"/>
    </location>
</feature>
<dbReference type="GO" id="GO:0000107">
    <property type="term" value="F:imidazoleglycerol-phosphate synthase activity"/>
    <property type="evidence" value="ECO:0007669"/>
    <property type="project" value="UniProtKB-UniRule"/>
</dbReference>
<dbReference type="GO" id="GO:0000105">
    <property type="term" value="P:L-histidine biosynthetic process"/>
    <property type="evidence" value="ECO:0007669"/>
    <property type="project" value="UniProtKB-UniRule"/>
</dbReference>
<evidence type="ECO:0000256" key="11">
    <source>
        <dbReference type="PIRSR" id="PIRSR000495-1"/>
    </source>
</evidence>
<dbReference type="Gene3D" id="3.40.50.880">
    <property type="match status" value="1"/>
</dbReference>
<evidence type="ECO:0000313" key="14">
    <source>
        <dbReference type="Proteomes" id="UP000178529"/>
    </source>
</evidence>
<dbReference type="InterPro" id="IPR029062">
    <property type="entry name" value="Class_I_gatase-like"/>
</dbReference>
<comment type="caution">
    <text evidence="13">The sequence shown here is derived from an EMBL/GenBank/DDBJ whole genome shotgun (WGS) entry which is preliminary data.</text>
</comment>
<evidence type="ECO:0000256" key="8">
    <source>
        <dbReference type="ARBA" id="ARBA00047838"/>
    </source>
</evidence>
<evidence type="ECO:0000256" key="3">
    <source>
        <dbReference type="ARBA" id="ARBA00022605"/>
    </source>
</evidence>
<keyword evidence="5 10" id="KW-0315">Glutamine amidotransferase</keyword>
<dbReference type="Proteomes" id="UP000178529">
    <property type="component" value="Unassembled WGS sequence"/>
</dbReference>
<dbReference type="InterPro" id="IPR010139">
    <property type="entry name" value="Imidazole-glycPsynth_HisH"/>
</dbReference>
<dbReference type="EC" id="4.3.2.10" evidence="10"/>
<dbReference type="EMBL" id="MHTY01000024">
    <property type="protein sequence ID" value="OHA68519.1"/>
    <property type="molecule type" value="Genomic_DNA"/>
</dbReference>
<evidence type="ECO:0000256" key="5">
    <source>
        <dbReference type="ARBA" id="ARBA00022962"/>
    </source>
</evidence>
<dbReference type="GO" id="GO:0005737">
    <property type="term" value="C:cytoplasm"/>
    <property type="evidence" value="ECO:0007669"/>
    <property type="project" value="UniProtKB-SubCell"/>
</dbReference>
<comment type="subunit">
    <text evidence="2 10">Heterodimer of HisH and HisF.</text>
</comment>
<dbReference type="SUPFAM" id="SSF52317">
    <property type="entry name" value="Class I glutamine amidotransferase-like"/>
    <property type="match status" value="1"/>
</dbReference>
<proteinExistence type="inferred from homology"/>
<dbReference type="InterPro" id="IPR017926">
    <property type="entry name" value="GATASE"/>
</dbReference>
<feature type="domain" description="Glutamine amidotransferase" evidence="12">
    <location>
        <begin position="4"/>
        <end position="203"/>
    </location>
</feature>
<dbReference type="PIRSF" id="PIRSF000495">
    <property type="entry name" value="Amidotransf_hisH"/>
    <property type="match status" value="1"/>
</dbReference>
<dbReference type="GO" id="GO:0016829">
    <property type="term" value="F:lyase activity"/>
    <property type="evidence" value="ECO:0007669"/>
    <property type="project" value="UniProtKB-KW"/>
</dbReference>
<accession>A0A1G2R821</accession>
<keyword evidence="7 10" id="KW-0456">Lyase</keyword>
<dbReference type="PANTHER" id="PTHR42701">
    <property type="entry name" value="IMIDAZOLE GLYCEROL PHOSPHATE SYNTHASE SUBUNIT HISH"/>
    <property type="match status" value="1"/>
</dbReference>
<dbReference type="CDD" id="cd01748">
    <property type="entry name" value="GATase1_IGP_Synthase"/>
    <property type="match status" value="1"/>
</dbReference>
<comment type="pathway">
    <text evidence="1 10">Amino-acid biosynthesis; L-histidine biosynthesis; L-histidine from 5-phospho-alpha-D-ribose 1-diphosphate: step 5/9.</text>
</comment>
<keyword evidence="6 10" id="KW-0368">Histidine biosynthesis</keyword>
<keyword evidence="4 10" id="KW-0378">Hydrolase</keyword>
<evidence type="ECO:0000256" key="10">
    <source>
        <dbReference type="HAMAP-Rule" id="MF_00278"/>
    </source>
</evidence>
<organism evidence="13 14">
    <name type="scientific">Candidatus Wildermuthbacteria bacterium RIFCSPHIGHO2_02_FULL_48_16</name>
    <dbReference type="NCBI Taxonomy" id="1802453"/>
    <lineage>
        <taxon>Bacteria</taxon>
        <taxon>Candidatus Wildermuthiibacteriota</taxon>
    </lineage>
</organism>
<keyword evidence="10" id="KW-0963">Cytoplasm</keyword>
<name>A0A1G2R821_9BACT</name>
<reference evidence="13 14" key="1">
    <citation type="journal article" date="2016" name="Nat. Commun.">
        <title>Thousands of microbial genomes shed light on interconnected biogeochemical processes in an aquifer system.</title>
        <authorList>
            <person name="Anantharaman K."/>
            <person name="Brown C.T."/>
            <person name="Hug L.A."/>
            <person name="Sharon I."/>
            <person name="Castelle C.J."/>
            <person name="Probst A.J."/>
            <person name="Thomas B.C."/>
            <person name="Singh A."/>
            <person name="Wilkins M.J."/>
            <person name="Karaoz U."/>
            <person name="Brodie E.L."/>
            <person name="Williams K.H."/>
            <person name="Hubbard S.S."/>
            <person name="Banfield J.F."/>
        </authorList>
    </citation>
    <scope>NUCLEOTIDE SEQUENCE [LARGE SCALE GENOMIC DNA]</scope>
</reference>
<dbReference type="AlphaFoldDB" id="A0A1G2R821"/>
<dbReference type="GO" id="GO:0004359">
    <property type="term" value="F:glutaminase activity"/>
    <property type="evidence" value="ECO:0007669"/>
    <property type="project" value="UniProtKB-EC"/>
</dbReference>
<evidence type="ECO:0000256" key="4">
    <source>
        <dbReference type="ARBA" id="ARBA00022801"/>
    </source>
</evidence>
<comment type="catalytic activity">
    <reaction evidence="9 10">
        <text>L-glutamine + H2O = L-glutamate + NH4(+)</text>
        <dbReference type="Rhea" id="RHEA:15889"/>
        <dbReference type="ChEBI" id="CHEBI:15377"/>
        <dbReference type="ChEBI" id="CHEBI:28938"/>
        <dbReference type="ChEBI" id="CHEBI:29985"/>
        <dbReference type="ChEBI" id="CHEBI:58359"/>
        <dbReference type="EC" id="3.5.1.2"/>
    </reaction>
</comment>
<dbReference type="EC" id="3.5.1.2" evidence="10"/>
<dbReference type="UniPathway" id="UPA00031">
    <property type="reaction ID" value="UER00010"/>
</dbReference>
<evidence type="ECO:0000256" key="6">
    <source>
        <dbReference type="ARBA" id="ARBA00023102"/>
    </source>
</evidence>
<evidence type="ECO:0000313" key="13">
    <source>
        <dbReference type="EMBL" id="OHA68519.1"/>
    </source>
</evidence>
<protein>
    <recommendedName>
        <fullName evidence="10">Imidazole glycerol phosphate synthase subunit HisH</fullName>
        <ecNumber evidence="10">4.3.2.10</ecNumber>
    </recommendedName>
    <alternativeName>
        <fullName evidence="10">IGP synthase glutaminase subunit</fullName>
        <ecNumber evidence="10">3.5.1.2</ecNumber>
    </alternativeName>
    <alternativeName>
        <fullName evidence="10">IGP synthase subunit HisH</fullName>
    </alternativeName>
    <alternativeName>
        <fullName evidence="10">ImGP synthase subunit HisH</fullName>
        <shortName evidence="10">IGPS subunit HisH</shortName>
    </alternativeName>
</protein>
<dbReference type="PROSITE" id="PS51273">
    <property type="entry name" value="GATASE_TYPE_1"/>
    <property type="match status" value="1"/>
</dbReference>
<sequence>MIAVIDYNMGNLQSVLNALRLLGQEAVATQKKDDLESAKAIILPGVGAFGDGMKNLKSLGLLPTLEGEVLRKKKPFLGLCLGMQLLAATGTEYGSHKGLGWVQGVCDVIRPESDSYKIPHMGWNNVEIKKAGVLFKDIEQDAVYYFVHSYSLRPEPSEEDLVTSTCFHGEVVVASIEKGNIFGVQFHPEKSQGAGLKLLENFVSLC</sequence>
<evidence type="ECO:0000256" key="2">
    <source>
        <dbReference type="ARBA" id="ARBA00011152"/>
    </source>
</evidence>
<dbReference type="PANTHER" id="PTHR42701:SF1">
    <property type="entry name" value="IMIDAZOLE GLYCEROL PHOSPHATE SYNTHASE SUBUNIT HISH"/>
    <property type="match status" value="1"/>
</dbReference>
<dbReference type="Pfam" id="PF00117">
    <property type="entry name" value="GATase"/>
    <property type="match status" value="1"/>
</dbReference>
<evidence type="ECO:0000256" key="7">
    <source>
        <dbReference type="ARBA" id="ARBA00023239"/>
    </source>
</evidence>
<evidence type="ECO:0000256" key="1">
    <source>
        <dbReference type="ARBA" id="ARBA00005091"/>
    </source>
</evidence>
<comment type="subcellular location">
    <subcellularLocation>
        <location evidence="10">Cytoplasm</location>
    </subcellularLocation>
</comment>
<dbReference type="NCBIfam" id="TIGR01855">
    <property type="entry name" value="IMP_synth_hisH"/>
    <property type="match status" value="1"/>
</dbReference>
<evidence type="ECO:0000256" key="9">
    <source>
        <dbReference type="ARBA" id="ARBA00049534"/>
    </source>
</evidence>
<gene>
    <name evidence="10" type="primary">hisH</name>
    <name evidence="13" type="ORF">A3J68_00415</name>
</gene>
<feature type="active site" evidence="10 11">
    <location>
        <position position="189"/>
    </location>
</feature>
<dbReference type="HAMAP" id="MF_00278">
    <property type="entry name" value="HisH"/>
    <property type="match status" value="1"/>
</dbReference>